<evidence type="ECO:0000256" key="1">
    <source>
        <dbReference type="SAM" id="MobiDB-lite"/>
    </source>
</evidence>
<dbReference type="EMBL" id="JAULSO010000003">
    <property type="protein sequence ID" value="KAK3686100.1"/>
    <property type="molecule type" value="Genomic_DNA"/>
</dbReference>
<gene>
    <name evidence="2" type="ORF">B0T22DRAFT_241283</name>
</gene>
<reference evidence="2" key="1">
    <citation type="journal article" date="2023" name="Mol. Phylogenet. Evol.">
        <title>Genome-scale phylogeny and comparative genomics of the fungal order Sordariales.</title>
        <authorList>
            <person name="Hensen N."/>
            <person name="Bonometti L."/>
            <person name="Westerberg I."/>
            <person name="Brannstrom I.O."/>
            <person name="Guillou S."/>
            <person name="Cros-Aarteil S."/>
            <person name="Calhoun S."/>
            <person name="Haridas S."/>
            <person name="Kuo A."/>
            <person name="Mondo S."/>
            <person name="Pangilinan J."/>
            <person name="Riley R."/>
            <person name="LaButti K."/>
            <person name="Andreopoulos B."/>
            <person name="Lipzen A."/>
            <person name="Chen C."/>
            <person name="Yan M."/>
            <person name="Daum C."/>
            <person name="Ng V."/>
            <person name="Clum A."/>
            <person name="Steindorff A."/>
            <person name="Ohm R.A."/>
            <person name="Martin F."/>
            <person name="Silar P."/>
            <person name="Natvig D.O."/>
            <person name="Lalanne C."/>
            <person name="Gautier V."/>
            <person name="Ament-Velasquez S.L."/>
            <person name="Kruys A."/>
            <person name="Hutchinson M.I."/>
            <person name="Powell A.J."/>
            <person name="Barry K."/>
            <person name="Miller A.N."/>
            <person name="Grigoriev I.V."/>
            <person name="Debuchy R."/>
            <person name="Gladieux P."/>
            <person name="Hiltunen Thoren M."/>
            <person name="Johannesson H."/>
        </authorList>
    </citation>
    <scope>NUCLEOTIDE SEQUENCE</scope>
    <source>
        <strain evidence="2">CBS 314.62</strain>
    </source>
</reference>
<name>A0AAE0X788_9PEZI</name>
<comment type="caution">
    <text evidence="2">The sequence shown here is derived from an EMBL/GenBank/DDBJ whole genome shotgun (WGS) entry which is preliminary data.</text>
</comment>
<sequence length="114" mass="12084">MPSVSNPNHTSKHTLSARAGGRKKLAKRLSAAGVHKISVDDMNRGARPGLLPNSGPRAALSKKKQKKVDQQLKLALRRKMEAEAAAAAAAGEVIMADAPAPKKAKDQVMEVDIQ</sequence>
<feature type="region of interest" description="Disordered" evidence="1">
    <location>
        <begin position="1"/>
        <end position="66"/>
    </location>
</feature>
<evidence type="ECO:0000313" key="3">
    <source>
        <dbReference type="Proteomes" id="UP001270362"/>
    </source>
</evidence>
<evidence type="ECO:0000313" key="2">
    <source>
        <dbReference type="EMBL" id="KAK3686100.1"/>
    </source>
</evidence>
<proteinExistence type="predicted"/>
<accession>A0AAE0X788</accession>
<protein>
    <submittedName>
        <fullName evidence="2">Uncharacterized protein</fullName>
    </submittedName>
</protein>
<dbReference type="AlphaFoldDB" id="A0AAE0X788"/>
<reference evidence="2" key="2">
    <citation type="submission" date="2023-06" db="EMBL/GenBank/DDBJ databases">
        <authorList>
            <consortium name="Lawrence Berkeley National Laboratory"/>
            <person name="Haridas S."/>
            <person name="Hensen N."/>
            <person name="Bonometti L."/>
            <person name="Westerberg I."/>
            <person name="Brannstrom I.O."/>
            <person name="Guillou S."/>
            <person name="Cros-Aarteil S."/>
            <person name="Calhoun S."/>
            <person name="Kuo A."/>
            <person name="Mondo S."/>
            <person name="Pangilinan J."/>
            <person name="Riley R."/>
            <person name="Labutti K."/>
            <person name="Andreopoulos B."/>
            <person name="Lipzen A."/>
            <person name="Chen C."/>
            <person name="Yanf M."/>
            <person name="Daum C."/>
            <person name="Ng V."/>
            <person name="Clum A."/>
            <person name="Steindorff A."/>
            <person name="Ohm R."/>
            <person name="Martin F."/>
            <person name="Silar P."/>
            <person name="Natvig D."/>
            <person name="Lalanne C."/>
            <person name="Gautier V."/>
            <person name="Ament-Velasquez S.L."/>
            <person name="Kruys A."/>
            <person name="Hutchinson M.I."/>
            <person name="Powell A.J."/>
            <person name="Barry K."/>
            <person name="Miller A.N."/>
            <person name="Grigoriev I.V."/>
            <person name="Debuchy R."/>
            <person name="Gladieux P."/>
            <person name="Thoren M.H."/>
            <person name="Johannesson H."/>
        </authorList>
    </citation>
    <scope>NUCLEOTIDE SEQUENCE</scope>
    <source>
        <strain evidence="2">CBS 314.62</strain>
    </source>
</reference>
<keyword evidence="3" id="KW-1185">Reference proteome</keyword>
<organism evidence="2 3">
    <name type="scientific">Podospora appendiculata</name>
    <dbReference type="NCBI Taxonomy" id="314037"/>
    <lineage>
        <taxon>Eukaryota</taxon>
        <taxon>Fungi</taxon>
        <taxon>Dikarya</taxon>
        <taxon>Ascomycota</taxon>
        <taxon>Pezizomycotina</taxon>
        <taxon>Sordariomycetes</taxon>
        <taxon>Sordariomycetidae</taxon>
        <taxon>Sordariales</taxon>
        <taxon>Podosporaceae</taxon>
        <taxon>Podospora</taxon>
    </lineage>
</organism>
<dbReference type="Proteomes" id="UP001270362">
    <property type="component" value="Unassembled WGS sequence"/>
</dbReference>